<dbReference type="Proteomes" id="UP000176450">
    <property type="component" value="Unassembled WGS sequence"/>
</dbReference>
<dbReference type="PANTHER" id="PTHR34610">
    <property type="entry name" value="SSL7007 PROTEIN"/>
    <property type="match status" value="1"/>
</dbReference>
<dbReference type="InterPro" id="IPR002716">
    <property type="entry name" value="PIN_dom"/>
</dbReference>
<evidence type="ECO:0000259" key="1">
    <source>
        <dbReference type="Pfam" id="PF13470"/>
    </source>
</evidence>
<dbReference type="EMBL" id="MFJX01000014">
    <property type="protein sequence ID" value="OGG31349.1"/>
    <property type="molecule type" value="Genomic_DNA"/>
</dbReference>
<evidence type="ECO:0000313" key="3">
    <source>
        <dbReference type="Proteomes" id="UP000176450"/>
    </source>
</evidence>
<dbReference type="AlphaFoldDB" id="A0A1F6B342"/>
<evidence type="ECO:0000313" key="2">
    <source>
        <dbReference type="EMBL" id="OGG31349.1"/>
    </source>
</evidence>
<comment type="caution">
    <text evidence="2">The sequence shown here is derived from an EMBL/GenBank/DDBJ whole genome shotgun (WGS) entry which is preliminary data.</text>
</comment>
<dbReference type="SUPFAM" id="SSF88723">
    <property type="entry name" value="PIN domain-like"/>
    <property type="match status" value="1"/>
</dbReference>
<feature type="domain" description="PIN" evidence="1">
    <location>
        <begin position="9"/>
        <end position="119"/>
    </location>
</feature>
<dbReference type="InterPro" id="IPR029060">
    <property type="entry name" value="PIN-like_dom_sf"/>
</dbReference>
<dbReference type="PANTHER" id="PTHR34610:SF3">
    <property type="entry name" value="SSL7007 PROTEIN"/>
    <property type="match status" value="1"/>
</dbReference>
<sequence length="136" mass="15197">MRRKNLKPRVFFNASVILSGLHSPSGGSGKLLALVKQKQISGIISEIILDEVLRHADKIGLKKTTVEKRILSLFTPVYPAPKHEFVQKYMYIVLDQGDAHVLASSHKTNADFLVTLDKKHLLILQNKMKATNIVSP</sequence>
<protein>
    <submittedName>
        <fullName evidence="2">Putative toxin-antitoxin system toxin component, PIN family</fullName>
    </submittedName>
</protein>
<gene>
    <name evidence="2" type="ORF">A3A63_00775</name>
</gene>
<accession>A0A1F6B342</accession>
<proteinExistence type="predicted"/>
<dbReference type="InterPro" id="IPR002850">
    <property type="entry name" value="PIN_toxin-like"/>
</dbReference>
<dbReference type="NCBIfam" id="TIGR00305">
    <property type="entry name" value="putative toxin-antitoxin system toxin component, PIN family"/>
    <property type="match status" value="1"/>
</dbReference>
<feature type="non-terminal residue" evidence="2">
    <location>
        <position position="136"/>
    </location>
</feature>
<organism evidence="2 3">
    <name type="scientific">Candidatus Gottesmanbacteria bacterium RIFCSPLOWO2_01_FULL_46_9</name>
    <dbReference type="NCBI Taxonomy" id="1798394"/>
    <lineage>
        <taxon>Bacteria</taxon>
        <taxon>Candidatus Gottesmaniibacteriota</taxon>
    </lineage>
</organism>
<dbReference type="Pfam" id="PF13470">
    <property type="entry name" value="PIN_3"/>
    <property type="match status" value="1"/>
</dbReference>
<reference evidence="2 3" key="1">
    <citation type="journal article" date="2016" name="Nat. Commun.">
        <title>Thousands of microbial genomes shed light on interconnected biogeochemical processes in an aquifer system.</title>
        <authorList>
            <person name="Anantharaman K."/>
            <person name="Brown C.T."/>
            <person name="Hug L.A."/>
            <person name="Sharon I."/>
            <person name="Castelle C.J."/>
            <person name="Probst A.J."/>
            <person name="Thomas B.C."/>
            <person name="Singh A."/>
            <person name="Wilkins M.J."/>
            <person name="Karaoz U."/>
            <person name="Brodie E.L."/>
            <person name="Williams K.H."/>
            <person name="Hubbard S.S."/>
            <person name="Banfield J.F."/>
        </authorList>
    </citation>
    <scope>NUCLEOTIDE SEQUENCE [LARGE SCALE GENOMIC DNA]</scope>
</reference>
<name>A0A1F6B342_9BACT</name>